<dbReference type="SMART" id="SM00409">
    <property type="entry name" value="IG"/>
    <property type="match status" value="2"/>
</dbReference>
<evidence type="ECO:0000256" key="8">
    <source>
        <dbReference type="ARBA" id="ARBA00023319"/>
    </source>
</evidence>
<dbReference type="Gene3D" id="2.60.40.10">
    <property type="entry name" value="Immunoglobulins"/>
    <property type="match status" value="3"/>
</dbReference>
<accession>A0A9B0X4M1</accession>
<organism evidence="12 13">
    <name type="scientific">Chrysochloris asiatica</name>
    <name type="common">Cape golden mole</name>
    <dbReference type="NCBI Taxonomy" id="185453"/>
    <lineage>
        <taxon>Eukaryota</taxon>
        <taxon>Metazoa</taxon>
        <taxon>Chordata</taxon>
        <taxon>Craniata</taxon>
        <taxon>Vertebrata</taxon>
        <taxon>Euteleostomi</taxon>
        <taxon>Mammalia</taxon>
        <taxon>Eutheria</taxon>
        <taxon>Afrotheria</taxon>
        <taxon>Chrysochloridae</taxon>
        <taxon>Chrysochlorinae</taxon>
        <taxon>Chrysochloris</taxon>
    </lineage>
</organism>
<dbReference type="PROSITE" id="PS50835">
    <property type="entry name" value="IG_LIKE"/>
    <property type="match status" value="3"/>
</dbReference>
<dbReference type="InterPro" id="IPR003599">
    <property type="entry name" value="Ig_sub"/>
</dbReference>
<dbReference type="InterPro" id="IPR036179">
    <property type="entry name" value="Ig-like_dom_sf"/>
</dbReference>
<dbReference type="InterPro" id="IPR013783">
    <property type="entry name" value="Ig-like_fold"/>
</dbReference>
<dbReference type="Pfam" id="PF08205">
    <property type="entry name" value="C2-set_2"/>
    <property type="match status" value="1"/>
</dbReference>
<dbReference type="Pfam" id="PF00047">
    <property type="entry name" value="ig"/>
    <property type="match status" value="1"/>
</dbReference>
<evidence type="ECO:0000256" key="5">
    <source>
        <dbReference type="ARBA" id="ARBA00023136"/>
    </source>
</evidence>
<keyword evidence="12" id="KW-1185">Reference proteome</keyword>
<evidence type="ECO:0000256" key="1">
    <source>
        <dbReference type="ARBA" id="ARBA00004479"/>
    </source>
</evidence>
<dbReference type="InterPro" id="IPR007110">
    <property type="entry name" value="Ig-like_dom"/>
</dbReference>
<proteinExistence type="predicted"/>
<evidence type="ECO:0000256" key="9">
    <source>
        <dbReference type="SAM" id="MobiDB-lite"/>
    </source>
</evidence>
<protein>
    <submittedName>
        <fullName evidence="13">LOW QUALITY PROTEIN: advanced glycosylation end product-specific receptor</fullName>
    </submittedName>
</protein>
<evidence type="ECO:0000259" key="11">
    <source>
        <dbReference type="PROSITE" id="PS50835"/>
    </source>
</evidence>
<dbReference type="SUPFAM" id="SSF48726">
    <property type="entry name" value="Immunoglobulin"/>
    <property type="match status" value="3"/>
</dbReference>
<gene>
    <name evidence="13" type="primary">AGER</name>
</gene>
<keyword evidence="8" id="KW-0393">Immunoglobulin domain</keyword>
<feature type="compositionally biased region" description="Basic residues" evidence="9">
    <location>
        <begin position="339"/>
        <end position="350"/>
    </location>
</feature>
<dbReference type="PANTHER" id="PTHR11973:SF20">
    <property type="entry name" value="ADVANCED GLYCOSYLATION END PRODUCT-SPECIFIC RECEPTOR"/>
    <property type="match status" value="1"/>
</dbReference>
<keyword evidence="2" id="KW-0812">Transmembrane</keyword>
<keyword evidence="4" id="KW-1133">Transmembrane helix</keyword>
<keyword evidence="13" id="KW-0675">Receptor</keyword>
<evidence type="ECO:0000256" key="3">
    <source>
        <dbReference type="ARBA" id="ARBA00022737"/>
    </source>
</evidence>
<dbReference type="GO" id="GO:0005055">
    <property type="term" value="F:laminin receptor activity"/>
    <property type="evidence" value="ECO:0007669"/>
    <property type="project" value="TreeGrafter"/>
</dbReference>
<dbReference type="InterPro" id="IPR013151">
    <property type="entry name" value="Immunoglobulin_dom"/>
</dbReference>
<dbReference type="CTD" id="177"/>
<feature type="chain" id="PRO_5038394614" evidence="10">
    <location>
        <begin position="24"/>
        <end position="350"/>
    </location>
</feature>
<dbReference type="RefSeq" id="XP_006878462.1">
    <property type="nucleotide sequence ID" value="XM_006878400.1"/>
</dbReference>
<evidence type="ECO:0000256" key="10">
    <source>
        <dbReference type="SAM" id="SignalP"/>
    </source>
</evidence>
<dbReference type="GO" id="GO:0005886">
    <property type="term" value="C:plasma membrane"/>
    <property type="evidence" value="ECO:0007669"/>
    <property type="project" value="TreeGrafter"/>
</dbReference>
<keyword evidence="3" id="KW-0677">Repeat</keyword>
<sequence length="350" mass="38355">MAAGAAAGAWVLVISLWGAVVSSQNITVRIGEPLMLKCKGAPKKQPQKLEWKLNTGRTEGWKVQGDWDSDSVARILSNGSLLLPAVGIQDEGTFRCQATSKNGKQTKSNYRVQVYKTPKKPEIVDPASELRAGIPNKVGTCVSEGGYPAGTLSWRLDGKALVSDGKGVFVKEETRRHPETGLFTLQSELIVTPVLGGVPCPTFSCSFSPGLPRCSRALHAAHIQPRVWEPLPLEVQLVVEPEGGAVVPGGSVRLTCETPAQPPTQIHWLKDSLRTRESTAVWLPIPPTGPSKAVLSASTSLRQARRGQMQVRSWIRSEKRQTDPQTHGWGYSQRERTQKPRKTRRKRRNV</sequence>
<evidence type="ECO:0000256" key="2">
    <source>
        <dbReference type="ARBA" id="ARBA00022692"/>
    </source>
</evidence>
<feature type="domain" description="Ig-like" evidence="11">
    <location>
        <begin position="232"/>
        <end position="272"/>
    </location>
</feature>
<name>A0A9B0X4M1_CHRAS</name>
<reference evidence="13" key="1">
    <citation type="submission" date="2025-08" db="UniProtKB">
        <authorList>
            <consortium name="RefSeq"/>
        </authorList>
    </citation>
    <scope>IDENTIFICATION</scope>
    <source>
        <tissue evidence="13">Spleen</tissue>
    </source>
</reference>
<dbReference type="GO" id="GO:0050727">
    <property type="term" value="P:regulation of inflammatory response"/>
    <property type="evidence" value="ECO:0007669"/>
    <property type="project" value="TreeGrafter"/>
</dbReference>
<comment type="subcellular location">
    <subcellularLocation>
        <location evidence="1">Membrane</location>
        <topology evidence="1">Single-pass type I membrane protein</topology>
    </subcellularLocation>
</comment>
<evidence type="ECO:0000313" key="12">
    <source>
        <dbReference type="Proteomes" id="UP000504623"/>
    </source>
</evidence>
<evidence type="ECO:0000256" key="4">
    <source>
        <dbReference type="ARBA" id="ARBA00022989"/>
    </source>
</evidence>
<evidence type="ECO:0000256" key="7">
    <source>
        <dbReference type="ARBA" id="ARBA00023180"/>
    </source>
</evidence>
<keyword evidence="6" id="KW-1015">Disulfide bond</keyword>
<dbReference type="InterPro" id="IPR051116">
    <property type="entry name" value="Surface_Rcpt/Adhesion_Mol"/>
</dbReference>
<feature type="domain" description="Ig-like" evidence="11">
    <location>
        <begin position="118"/>
        <end position="205"/>
    </location>
</feature>
<dbReference type="InterPro" id="IPR013162">
    <property type="entry name" value="CD80_C2-set"/>
</dbReference>
<keyword evidence="5" id="KW-0472">Membrane</keyword>
<dbReference type="GeneID" id="102838933"/>
<dbReference type="AlphaFoldDB" id="A0A9B0X4M1"/>
<keyword evidence="7" id="KW-0325">Glycoprotein</keyword>
<dbReference type="GO" id="GO:1900744">
    <property type="term" value="P:regulation of p38MAPK cascade"/>
    <property type="evidence" value="ECO:0007669"/>
    <property type="project" value="TreeGrafter"/>
</dbReference>
<feature type="region of interest" description="Disordered" evidence="9">
    <location>
        <begin position="306"/>
        <end position="350"/>
    </location>
</feature>
<dbReference type="GO" id="GO:0038023">
    <property type="term" value="F:signaling receptor activity"/>
    <property type="evidence" value="ECO:0007669"/>
    <property type="project" value="TreeGrafter"/>
</dbReference>
<evidence type="ECO:0000313" key="13">
    <source>
        <dbReference type="RefSeq" id="XP_006878462.1"/>
    </source>
</evidence>
<dbReference type="Proteomes" id="UP000504623">
    <property type="component" value="Unplaced"/>
</dbReference>
<keyword evidence="10" id="KW-0732">Signal</keyword>
<dbReference type="PANTHER" id="PTHR11973">
    <property type="entry name" value="CELL SURFACE GLYCOPROTEIN MUC18-RELATED"/>
    <property type="match status" value="1"/>
</dbReference>
<dbReference type="OrthoDB" id="10055806at2759"/>
<evidence type="ECO:0000256" key="6">
    <source>
        <dbReference type="ARBA" id="ARBA00023157"/>
    </source>
</evidence>
<feature type="domain" description="Ig-like" evidence="11">
    <location>
        <begin position="31"/>
        <end position="113"/>
    </location>
</feature>
<feature type="signal peptide" evidence="10">
    <location>
        <begin position="1"/>
        <end position="23"/>
    </location>
</feature>